<reference evidence="5 6" key="1">
    <citation type="submission" date="2015-01" db="EMBL/GenBank/DDBJ databases">
        <title>Enhanced salinomycin production by adjusting the supply of polyketide extender units in Streptomyce albus DSM 41398.</title>
        <authorList>
            <person name="Lu C."/>
        </authorList>
    </citation>
    <scope>NUCLEOTIDE SEQUENCE [LARGE SCALE GENOMIC DNA]</scope>
    <source>
        <strain evidence="6">ATCC 21838 / DSM 41398 / FERM P-419 / JCM 4703 / NBRC 107858</strain>
    </source>
</reference>
<dbReference type="Proteomes" id="UP000031523">
    <property type="component" value="Chromosome"/>
</dbReference>
<evidence type="ECO:0000256" key="1">
    <source>
        <dbReference type="ARBA" id="ARBA00010154"/>
    </source>
</evidence>
<feature type="site" description="Participates in a stacking interaction with the thymidine ring of dTDP-4-oxo-6-deoxyglucose" evidence="4">
    <location>
        <position position="138"/>
    </location>
</feature>
<dbReference type="GO" id="GO:0000271">
    <property type="term" value="P:polysaccharide biosynthetic process"/>
    <property type="evidence" value="ECO:0007669"/>
    <property type="project" value="TreeGrafter"/>
</dbReference>
<keyword evidence="2" id="KW-0413">Isomerase</keyword>
<organism evidence="5 6">
    <name type="scientific">Streptomyces albus (strain ATCC 21838 / DSM 41398 / FERM P-419 / JCM 4703 / NBRC 107858)</name>
    <dbReference type="NCBI Taxonomy" id="1081613"/>
    <lineage>
        <taxon>Bacteria</taxon>
        <taxon>Bacillati</taxon>
        <taxon>Actinomycetota</taxon>
        <taxon>Actinomycetes</taxon>
        <taxon>Kitasatosporales</taxon>
        <taxon>Streptomycetaceae</taxon>
        <taxon>Streptomyces</taxon>
    </lineage>
</organism>
<name>A0A0B5FA16_STRA4</name>
<dbReference type="AlphaFoldDB" id="A0A0B5FA16"/>
<dbReference type="SUPFAM" id="SSF51182">
    <property type="entry name" value="RmlC-like cupins"/>
    <property type="match status" value="1"/>
</dbReference>
<proteinExistence type="inferred from homology"/>
<evidence type="ECO:0000313" key="5">
    <source>
        <dbReference type="EMBL" id="AJE87696.1"/>
    </source>
</evidence>
<dbReference type="EMBL" id="CP010519">
    <property type="protein sequence ID" value="AJE87696.1"/>
    <property type="molecule type" value="Genomic_DNA"/>
</dbReference>
<evidence type="ECO:0000256" key="2">
    <source>
        <dbReference type="ARBA" id="ARBA00023235"/>
    </source>
</evidence>
<dbReference type="GO" id="GO:0005829">
    <property type="term" value="C:cytosol"/>
    <property type="evidence" value="ECO:0007669"/>
    <property type="project" value="TreeGrafter"/>
</dbReference>
<comment type="similarity">
    <text evidence="1">Belongs to the dTDP-4-dehydrorhamnose 3,5-epimerase family.</text>
</comment>
<sequence length="209" mass="23012">MKIRELAVPGAYEFSPPVHRDERGAFVAHYTASSFTEALGHPLHLGQNHHSVSRRGTVRGIHYADVPPGQAKLVTCVSGELLDMIIDLRVGSPTFGHVDSVHLDAVDYRAVYLSEGLGHAFIALRDDTVAAYLNSVQYNPAREHEIDPFDPELALPWPPDMTYLVSERDRTAPTLRQAREAGRLPTWEACRALRTARIQQPGTGEPGSG</sequence>
<accession>A0A0B5FA16</accession>
<dbReference type="PANTHER" id="PTHR21047">
    <property type="entry name" value="DTDP-6-DEOXY-D-GLUCOSE-3,5 EPIMERASE"/>
    <property type="match status" value="1"/>
</dbReference>
<dbReference type="KEGG" id="sals:SLNWT_7320"/>
<protein>
    <submittedName>
        <fullName evidence="5">dTDP-4-dehydrorhamnose 35-epimerase-like protein</fullName>
    </submittedName>
</protein>
<dbReference type="Pfam" id="PF00908">
    <property type="entry name" value="dTDP_sugar_isom"/>
    <property type="match status" value="1"/>
</dbReference>
<evidence type="ECO:0000256" key="4">
    <source>
        <dbReference type="PIRSR" id="PIRSR600888-3"/>
    </source>
</evidence>
<dbReference type="GO" id="GO:0019305">
    <property type="term" value="P:dTDP-rhamnose biosynthetic process"/>
    <property type="evidence" value="ECO:0007669"/>
    <property type="project" value="TreeGrafter"/>
</dbReference>
<keyword evidence="6" id="KW-1185">Reference proteome</keyword>
<dbReference type="CDD" id="cd00438">
    <property type="entry name" value="cupin_RmlC"/>
    <property type="match status" value="1"/>
</dbReference>
<feature type="active site" description="Proton acceptor" evidence="3">
    <location>
        <position position="62"/>
    </location>
</feature>
<feature type="active site" description="Proton donor" evidence="3">
    <location>
        <position position="132"/>
    </location>
</feature>
<dbReference type="InterPro" id="IPR000888">
    <property type="entry name" value="RmlC-like"/>
</dbReference>
<dbReference type="InterPro" id="IPR014710">
    <property type="entry name" value="RmlC-like_jellyroll"/>
</dbReference>
<dbReference type="GO" id="GO:0008830">
    <property type="term" value="F:dTDP-4-dehydrorhamnose 3,5-epimerase activity"/>
    <property type="evidence" value="ECO:0007669"/>
    <property type="project" value="InterPro"/>
</dbReference>
<dbReference type="Gene3D" id="2.60.120.10">
    <property type="entry name" value="Jelly Rolls"/>
    <property type="match status" value="1"/>
</dbReference>
<dbReference type="PANTHER" id="PTHR21047:SF2">
    <property type="entry name" value="THYMIDINE DIPHOSPHO-4-KETO-RHAMNOSE 3,5-EPIMERASE"/>
    <property type="match status" value="1"/>
</dbReference>
<gene>
    <name evidence="5" type="ORF">SLNWT_7320</name>
</gene>
<evidence type="ECO:0000256" key="3">
    <source>
        <dbReference type="PIRSR" id="PIRSR600888-1"/>
    </source>
</evidence>
<dbReference type="InterPro" id="IPR011051">
    <property type="entry name" value="RmlC_Cupin_sf"/>
</dbReference>
<evidence type="ECO:0000313" key="6">
    <source>
        <dbReference type="Proteomes" id="UP000031523"/>
    </source>
</evidence>